<dbReference type="GO" id="GO:0016646">
    <property type="term" value="F:oxidoreductase activity, acting on the CH-NH group of donors, NAD or NADP as acceptor"/>
    <property type="evidence" value="ECO:0007669"/>
    <property type="project" value="UniProtKB-ARBA"/>
</dbReference>
<sequence>MAFIEVKPEKLNVNIFNMIKNWMVLTAGDPDDCNSMIVSWGGMGIMWGRPAATVYVRNSRYTLDFMNKDEYFTLSILPETYKSEMGYLGSHSGRDGNKYAKTDLHPISFGPAVGIQEAEYVFVMRKLYNARMDRRDFKDDVIYEEWYSGKDEGNDHNLFIGEILTVYKKK</sequence>
<proteinExistence type="inferred from homology"/>
<gene>
    <name evidence="3" type="ORF">SAMN02910343_00945</name>
</gene>
<dbReference type="InterPro" id="IPR012349">
    <property type="entry name" value="Split_barrel_FMN-bd"/>
</dbReference>
<name>A0A1G5VYT1_9FIRM</name>
<dbReference type="Pfam" id="PF01613">
    <property type="entry name" value="Flavin_Reduct"/>
    <property type="match status" value="1"/>
</dbReference>
<evidence type="ECO:0000313" key="4">
    <source>
        <dbReference type="Proteomes" id="UP000199689"/>
    </source>
</evidence>
<protein>
    <submittedName>
        <fullName evidence="3">Flavin reductase like domain-containing protein</fullName>
    </submittedName>
</protein>
<dbReference type="InterPro" id="IPR052174">
    <property type="entry name" value="Flavoredoxin"/>
</dbReference>
<accession>A0A1G5VYT1</accession>
<dbReference type="GeneID" id="87755971"/>
<dbReference type="Gene3D" id="2.30.110.10">
    <property type="entry name" value="Electron Transport, Fmn-binding Protein, Chain A"/>
    <property type="match status" value="1"/>
</dbReference>
<dbReference type="STRING" id="209880.SAMN02910343_00945"/>
<dbReference type="PANTHER" id="PTHR43567">
    <property type="entry name" value="FLAVOREDOXIN-RELATED-RELATED"/>
    <property type="match status" value="1"/>
</dbReference>
<reference evidence="3 4" key="1">
    <citation type="submission" date="2016-10" db="EMBL/GenBank/DDBJ databases">
        <authorList>
            <person name="de Groot N.N."/>
        </authorList>
    </citation>
    <scope>NUCLEOTIDE SEQUENCE [LARGE SCALE GENOMIC DNA]</scope>
    <source>
        <strain evidence="3 4">DSM 15230</strain>
    </source>
</reference>
<organism evidence="3 4">
    <name type="scientific">Allisonella histaminiformans</name>
    <dbReference type="NCBI Taxonomy" id="209880"/>
    <lineage>
        <taxon>Bacteria</taxon>
        <taxon>Bacillati</taxon>
        <taxon>Bacillota</taxon>
        <taxon>Negativicutes</taxon>
        <taxon>Veillonellales</taxon>
        <taxon>Veillonellaceae</taxon>
        <taxon>Allisonella</taxon>
    </lineage>
</organism>
<evidence type="ECO:0000313" key="3">
    <source>
        <dbReference type="EMBL" id="SDA50115.1"/>
    </source>
</evidence>
<dbReference type="EMBL" id="FMXA01000010">
    <property type="protein sequence ID" value="SDA50115.1"/>
    <property type="molecule type" value="Genomic_DNA"/>
</dbReference>
<dbReference type="AlphaFoldDB" id="A0A1G5VYT1"/>
<keyword evidence="4" id="KW-1185">Reference proteome</keyword>
<evidence type="ECO:0000259" key="2">
    <source>
        <dbReference type="Pfam" id="PF01613"/>
    </source>
</evidence>
<dbReference type="GO" id="GO:0010181">
    <property type="term" value="F:FMN binding"/>
    <property type="evidence" value="ECO:0007669"/>
    <property type="project" value="InterPro"/>
</dbReference>
<feature type="domain" description="Flavin reductase like" evidence="2">
    <location>
        <begin position="22"/>
        <end position="167"/>
    </location>
</feature>
<dbReference type="Proteomes" id="UP000199689">
    <property type="component" value="Unassembled WGS sequence"/>
</dbReference>
<comment type="similarity">
    <text evidence="1">Belongs to the flavoredoxin family.</text>
</comment>
<dbReference type="OrthoDB" id="9791490at2"/>
<dbReference type="PANTHER" id="PTHR43567:SF5">
    <property type="entry name" value="HYPOTHETICAL CYTOSOLIC PROTEIN"/>
    <property type="match status" value="1"/>
</dbReference>
<dbReference type="InterPro" id="IPR002563">
    <property type="entry name" value="Flavin_Rdtase-like_dom"/>
</dbReference>
<dbReference type="SUPFAM" id="SSF50475">
    <property type="entry name" value="FMN-binding split barrel"/>
    <property type="match status" value="1"/>
</dbReference>
<evidence type="ECO:0000256" key="1">
    <source>
        <dbReference type="ARBA" id="ARBA00038054"/>
    </source>
</evidence>
<dbReference type="RefSeq" id="WP_091364392.1">
    <property type="nucleotide sequence ID" value="NZ_CAUWGZ010000006.1"/>
</dbReference>